<keyword evidence="5 7" id="KW-0472">Membrane</keyword>
<dbReference type="EMBL" id="QBUD01000015">
    <property type="protein sequence ID" value="PUB11099.1"/>
    <property type="molecule type" value="Genomic_DNA"/>
</dbReference>
<accession>A0A2T6K8U7</accession>
<feature type="domain" description="MacB-like periplasmic core" evidence="9">
    <location>
        <begin position="21"/>
        <end position="249"/>
    </location>
</feature>
<dbReference type="Pfam" id="PF12704">
    <property type="entry name" value="MacB_PCD"/>
    <property type="match status" value="1"/>
</dbReference>
<feature type="transmembrane region" description="Helical" evidence="7">
    <location>
        <begin position="21"/>
        <end position="45"/>
    </location>
</feature>
<evidence type="ECO:0000313" key="10">
    <source>
        <dbReference type="EMBL" id="PUB11099.1"/>
    </source>
</evidence>
<evidence type="ECO:0000259" key="8">
    <source>
        <dbReference type="Pfam" id="PF02687"/>
    </source>
</evidence>
<evidence type="ECO:0000313" key="11">
    <source>
        <dbReference type="Proteomes" id="UP000244523"/>
    </source>
</evidence>
<dbReference type="RefSeq" id="WP_108388249.1">
    <property type="nucleotide sequence ID" value="NZ_QBUD01000015.1"/>
</dbReference>
<dbReference type="OrthoDB" id="9802264at2"/>
<organism evidence="10 11">
    <name type="scientific">Yoonia sediminilitoris</name>
    <dbReference type="NCBI Taxonomy" id="1286148"/>
    <lineage>
        <taxon>Bacteria</taxon>
        <taxon>Pseudomonadati</taxon>
        <taxon>Pseudomonadota</taxon>
        <taxon>Alphaproteobacteria</taxon>
        <taxon>Rhodobacterales</taxon>
        <taxon>Paracoccaceae</taxon>
        <taxon>Yoonia</taxon>
    </lineage>
</organism>
<feature type="transmembrane region" description="Helical" evidence="7">
    <location>
        <begin position="372"/>
        <end position="395"/>
    </location>
</feature>
<evidence type="ECO:0000259" key="9">
    <source>
        <dbReference type="Pfam" id="PF12704"/>
    </source>
</evidence>
<keyword evidence="11" id="KW-1185">Reference proteome</keyword>
<feature type="transmembrane region" description="Helical" evidence="7">
    <location>
        <begin position="285"/>
        <end position="313"/>
    </location>
</feature>
<dbReference type="AlphaFoldDB" id="A0A2T6K8U7"/>
<evidence type="ECO:0000256" key="7">
    <source>
        <dbReference type="SAM" id="Phobius"/>
    </source>
</evidence>
<feature type="transmembrane region" description="Helical" evidence="7">
    <location>
        <begin position="337"/>
        <end position="366"/>
    </location>
</feature>
<feature type="domain" description="ABC3 transporter permease C-terminal" evidence="8">
    <location>
        <begin position="293"/>
        <end position="405"/>
    </location>
</feature>
<comment type="similarity">
    <text evidence="6">Belongs to the ABC-4 integral membrane protein family.</text>
</comment>
<evidence type="ECO:0000256" key="3">
    <source>
        <dbReference type="ARBA" id="ARBA00022692"/>
    </source>
</evidence>
<sequence length="412" mass="43835">MNISDILRIAIRSIASNRMRSALTMLGIIVGVASVVIMVALGSGARAMVVEQIRSLGAYVLMVLPGEASDQGVRQEAGTGQSLTQGDAEAIASALPTVAAAAPSVRGVFQIVSGNQNWRTTVNGTTGDYFFIREWALAEGRYFTDEETLAGAKVILIGKTIATQLFNKDENPVGQSVRIANAPMTVIGVLSEKGPTGTGRDQDDIVFLPISTARQRLMGGANQIDREAVDYILVKASSHEMMPIAEQQIAWLLRQRHGLRPAQSDDFRVTDPAATMAAQTASTRVLSWLLASVASVSLVVGGISIMNIMLVSVAERRREIGLRLAVGARRRHIRMQFLVEALVVCLLGGAVGLIVGIFGTALLAGLAGWPAFLSPAAMVMAILFAGITGVFFGYYPARIAARSNPIDCLRSN</sequence>
<evidence type="ECO:0000256" key="5">
    <source>
        <dbReference type="ARBA" id="ARBA00023136"/>
    </source>
</evidence>
<keyword evidence="4 7" id="KW-1133">Transmembrane helix</keyword>
<evidence type="ECO:0000256" key="2">
    <source>
        <dbReference type="ARBA" id="ARBA00022475"/>
    </source>
</evidence>
<keyword evidence="3 7" id="KW-0812">Transmembrane</keyword>
<reference evidence="10 11" key="1">
    <citation type="submission" date="2018-04" db="EMBL/GenBank/DDBJ databases">
        <title>Genomic Encyclopedia of Archaeal and Bacterial Type Strains, Phase II (KMG-II): from individual species to whole genera.</title>
        <authorList>
            <person name="Goeker M."/>
        </authorList>
    </citation>
    <scope>NUCLEOTIDE SEQUENCE [LARGE SCALE GENOMIC DNA]</scope>
    <source>
        <strain evidence="10 11">DSM 29955</strain>
    </source>
</reference>
<dbReference type="PANTHER" id="PTHR30572:SF4">
    <property type="entry name" value="ABC TRANSPORTER PERMEASE YTRF"/>
    <property type="match status" value="1"/>
</dbReference>
<dbReference type="GO" id="GO:0022857">
    <property type="term" value="F:transmembrane transporter activity"/>
    <property type="evidence" value="ECO:0007669"/>
    <property type="project" value="TreeGrafter"/>
</dbReference>
<keyword evidence="2" id="KW-1003">Cell membrane</keyword>
<comment type="caution">
    <text evidence="10">The sequence shown here is derived from an EMBL/GenBank/DDBJ whole genome shotgun (WGS) entry which is preliminary data.</text>
</comment>
<dbReference type="PANTHER" id="PTHR30572">
    <property type="entry name" value="MEMBRANE COMPONENT OF TRANSPORTER-RELATED"/>
    <property type="match status" value="1"/>
</dbReference>
<dbReference type="GO" id="GO:0005886">
    <property type="term" value="C:plasma membrane"/>
    <property type="evidence" value="ECO:0007669"/>
    <property type="project" value="UniProtKB-SubCell"/>
</dbReference>
<protein>
    <submittedName>
        <fullName evidence="10">Putative ABC transport system permease protein</fullName>
    </submittedName>
</protein>
<dbReference type="Pfam" id="PF02687">
    <property type="entry name" value="FtsX"/>
    <property type="match status" value="1"/>
</dbReference>
<evidence type="ECO:0000256" key="6">
    <source>
        <dbReference type="ARBA" id="ARBA00038076"/>
    </source>
</evidence>
<evidence type="ECO:0000256" key="4">
    <source>
        <dbReference type="ARBA" id="ARBA00022989"/>
    </source>
</evidence>
<proteinExistence type="inferred from homology"/>
<dbReference type="InterPro" id="IPR050250">
    <property type="entry name" value="Macrolide_Exporter_MacB"/>
</dbReference>
<name>A0A2T6K8U7_9RHOB</name>
<dbReference type="Proteomes" id="UP000244523">
    <property type="component" value="Unassembled WGS sequence"/>
</dbReference>
<dbReference type="InterPro" id="IPR025857">
    <property type="entry name" value="MacB_PCD"/>
</dbReference>
<gene>
    <name evidence="10" type="ORF">C8N45_11583</name>
</gene>
<dbReference type="InterPro" id="IPR003838">
    <property type="entry name" value="ABC3_permease_C"/>
</dbReference>
<evidence type="ECO:0000256" key="1">
    <source>
        <dbReference type="ARBA" id="ARBA00004651"/>
    </source>
</evidence>
<comment type="subcellular location">
    <subcellularLocation>
        <location evidence="1">Cell membrane</location>
        <topology evidence="1">Multi-pass membrane protein</topology>
    </subcellularLocation>
</comment>